<dbReference type="InterPro" id="IPR023997">
    <property type="entry name" value="TonB-dep_OMP_SusC/RagA_CS"/>
</dbReference>
<evidence type="ECO:0000259" key="11">
    <source>
        <dbReference type="Pfam" id="PF07715"/>
    </source>
</evidence>
<evidence type="ECO:0000256" key="4">
    <source>
        <dbReference type="ARBA" id="ARBA00022692"/>
    </source>
</evidence>
<comment type="caution">
    <text evidence="12">The sequence shown here is derived from an EMBL/GenBank/DDBJ whole genome shotgun (WGS) entry which is preliminary data.</text>
</comment>
<dbReference type="SUPFAM" id="SSF56935">
    <property type="entry name" value="Porins"/>
    <property type="match status" value="1"/>
</dbReference>
<comment type="subcellular location">
    <subcellularLocation>
        <location evidence="1 8">Cell outer membrane</location>
        <topology evidence="1 8">Multi-pass membrane protein</topology>
    </subcellularLocation>
</comment>
<dbReference type="NCBIfam" id="TIGR04057">
    <property type="entry name" value="SusC_RagA_signa"/>
    <property type="match status" value="1"/>
</dbReference>
<evidence type="ECO:0000256" key="2">
    <source>
        <dbReference type="ARBA" id="ARBA00022448"/>
    </source>
</evidence>
<evidence type="ECO:0000256" key="1">
    <source>
        <dbReference type="ARBA" id="ARBA00004571"/>
    </source>
</evidence>
<dbReference type="InterPro" id="IPR039426">
    <property type="entry name" value="TonB-dep_rcpt-like"/>
</dbReference>
<protein>
    <submittedName>
        <fullName evidence="12">SusC/RagA family TonB-linked outer membrane protein</fullName>
    </submittedName>
</protein>
<dbReference type="SUPFAM" id="SSF49464">
    <property type="entry name" value="Carboxypeptidase regulatory domain-like"/>
    <property type="match status" value="1"/>
</dbReference>
<dbReference type="Proteomes" id="UP000647133">
    <property type="component" value="Unassembled WGS sequence"/>
</dbReference>
<evidence type="ECO:0000256" key="6">
    <source>
        <dbReference type="ARBA" id="ARBA00023136"/>
    </source>
</evidence>
<proteinExistence type="inferred from homology"/>
<keyword evidence="4 8" id="KW-0812">Transmembrane</keyword>
<dbReference type="Pfam" id="PF07715">
    <property type="entry name" value="Plug"/>
    <property type="match status" value="1"/>
</dbReference>
<keyword evidence="2 8" id="KW-0813">Transport</keyword>
<evidence type="ECO:0000259" key="10">
    <source>
        <dbReference type="Pfam" id="PF00593"/>
    </source>
</evidence>
<keyword evidence="3 8" id="KW-1134">Transmembrane beta strand</keyword>
<dbReference type="InterPro" id="IPR037066">
    <property type="entry name" value="Plug_dom_sf"/>
</dbReference>
<keyword evidence="7 8" id="KW-0998">Cell outer membrane</keyword>
<dbReference type="InterPro" id="IPR008969">
    <property type="entry name" value="CarboxyPept-like_regulatory"/>
</dbReference>
<sequence>MKLVLQTSIISRRLLLLVMFLATYLAFSQEGYAQQSNNRIHITGSITNQSGESLPGATVLVKGTLVGISAGPDGNFTIDVPTKPNQQPVLVVSFIGFKSKEITLGNQTKLKITLEEDINTLDDVTVIAYGKRSKEELISSVASVKSEDIQDMPAANLENLLQGQMAGVAVTNQSGSPGGTGTIINIRGQNSLMVAGPDGQLINDGSPLYVVDGIPIISETNSKMSTSGLADIDPSTIESVEVLKDASAAALYGSRANNGVILITTKQGKEGKAEISANVSMGFSILPRTPVQTIGKAERDFALLFAKNATAAYYDPATRGYSLPTSYEDSWGKYGTYDYFWGNGRVNGLYQPALQDSLNSYYNNSSNWWDYFFRTGKTTNSNVQINGGSELMKYNLALGHYDEEGIMVGTAFERYNFSANLTLTPRKNLTITSFNYFAYTNRGRGSNSNNGSANMVGSPKASSSLLSVDNSIAREQAAKIADTQVKNNTYRLRSGLKVNLNIAKGLSFTTTPSVDFSLGKSNIFTPSYLDDRYGMSQAINQNNSSIVLNWENLLNYFLTVDQDHEFEFLAGQGLTRRINETAFGMGRGMASDDIHYVPLLPENSIVVDQNGNQVVTRNFSSTFSETYLLSYFGRIAYNYKKKYLIEASIRTDGSSTFGEGKRWGTFPSVATGWNFSEEPFMDDVWWLNQGKLRGSWGITGLQFQNPYLAHGTVSDINSPYFMGQPGLAPDMVSYNNLAWEQATQYDIGLDLDFLDYRLRLVADYYYKYNDGQIYDAPFPGNVYYLSSTWRNTFSTSNQGIELGIQYDVIRDRAFTWNTKLNIAKNTNRFEESYNGNDVDDFILGRPIMGFNVYIQDGYINSVEDLPVYFDSDGSIQNLGSPSSLYPAQVGMKNILDLNSDGRINDLDKTYVGSPIPKMSGGWTNDFKYKNFGLNMLFTYTLGRSIINAVPYSAYSNRRDPAATVLLLDYRDVEFWNQEAFENAGESYSPFFPTPNLGYAPQADVMVNTNIEQVNWIRLKKLNLSYTFDEKLVKKLGITSTRLFFTAENLMLITNYSGLDPEAVPYPGVDQLDNYPLPRVFTAGCTLKF</sequence>
<keyword evidence="6 8" id="KW-0472">Membrane</keyword>
<feature type="domain" description="TonB-dependent receptor plug" evidence="11">
    <location>
        <begin position="134"/>
        <end position="260"/>
    </location>
</feature>
<dbReference type="Gene3D" id="2.40.170.20">
    <property type="entry name" value="TonB-dependent receptor, beta-barrel domain"/>
    <property type="match status" value="1"/>
</dbReference>
<feature type="domain" description="TonB-dependent receptor-like beta-barrel" evidence="10">
    <location>
        <begin position="444"/>
        <end position="838"/>
    </location>
</feature>
<reference evidence="12 13" key="1">
    <citation type="submission" date="2020-09" db="EMBL/GenBank/DDBJ databases">
        <title>Echinicola sp. CAU 1574 isolated from sand of Sido Beach.</title>
        <authorList>
            <person name="Kim W."/>
        </authorList>
    </citation>
    <scope>NUCLEOTIDE SEQUENCE [LARGE SCALE GENOMIC DNA]</scope>
    <source>
        <strain evidence="12 13">CAU 1574</strain>
    </source>
</reference>
<evidence type="ECO:0000256" key="7">
    <source>
        <dbReference type="ARBA" id="ARBA00023237"/>
    </source>
</evidence>
<keyword evidence="5 9" id="KW-0798">TonB box</keyword>
<name>A0ABR9AMD7_9BACT</name>
<comment type="similarity">
    <text evidence="8 9">Belongs to the TonB-dependent receptor family.</text>
</comment>
<dbReference type="Pfam" id="PF13715">
    <property type="entry name" value="CarbopepD_reg_2"/>
    <property type="match status" value="1"/>
</dbReference>
<evidence type="ECO:0000256" key="5">
    <source>
        <dbReference type="ARBA" id="ARBA00023077"/>
    </source>
</evidence>
<evidence type="ECO:0000256" key="9">
    <source>
        <dbReference type="RuleBase" id="RU003357"/>
    </source>
</evidence>
<dbReference type="InterPro" id="IPR012910">
    <property type="entry name" value="Plug_dom"/>
</dbReference>
<organism evidence="12 13">
    <name type="scientific">Echinicola arenosa</name>
    <dbReference type="NCBI Taxonomy" id="2774144"/>
    <lineage>
        <taxon>Bacteria</taxon>
        <taxon>Pseudomonadati</taxon>
        <taxon>Bacteroidota</taxon>
        <taxon>Cytophagia</taxon>
        <taxon>Cytophagales</taxon>
        <taxon>Cyclobacteriaceae</taxon>
        <taxon>Echinicola</taxon>
    </lineage>
</organism>
<dbReference type="NCBIfam" id="TIGR04056">
    <property type="entry name" value="OMP_RagA_SusC"/>
    <property type="match status" value="1"/>
</dbReference>
<dbReference type="PROSITE" id="PS52016">
    <property type="entry name" value="TONB_DEPENDENT_REC_3"/>
    <property type="match status" value="1"/>
</dbReference>
<dbReference type="RefSeq" id="WP_192009956.1">
    <property type="nucleotide sequence ID" value="NZ_JACYTQ010000003.1"/>
</dbReference>
<evidence type="ECO:0000256" key="3">
    <source>
        <dbReference type="ARBA" id="ARBA00022452"/>
    </source>
</evidence>
<keyword evidence="13" id="KW-1185">Reference proteome</keyword>
<evidence type="ECO:0000313" key="13">
    <source>
        <dbReference type="Proteomes" id="UP000647133"/>
    </source>
</evidence>
<dbReference type="Gene3D" id="2.170.130.10">
    <property type="entry name" value="TonB-dependent receptor, plug domain"/>
    <property type="match status" value="1"/>
</dbReference>
<dbReference type="EMBL" id="JACYTQ010000003">
    <property type="protein sequence ID" value="MBD8489065.1"/>
    <property type="molecule type" value="Genomic_DNA"/>
</dbReference>
<dbReference type="InterPro" id="IPR000531">
    <property type="entry name" value="Beta-barrel_TonB"/>
</dbReference>
<evidence type="ECO:0000256" key="8">
    <source>
        <dbReference type="PROSITE-ProRule" id="PRU01360"/>
    </source>
</evidence>
<accession>A0ABR9AMD7</accession>
<gene>
    <name evidence="12" type="ORF">IFO69_09935</name>
</gene>
<evidence type="ECO:0000313" key="12">
    <source>
        <dbReference type="EMBL" id="MBD8489065.1"/>
    </source>
</evidence>
<dbReference type="InterPro" id="IPR023996">
    <property type="entry name" value="TonB-dep_OMP_SusC/RagA"/>
</dbReference>
<dbReference type="Pfam" id="PF00593">
    <property type="entry name" value="TonB_dep_Rec_b-barrel"/>
    <property type="match status" value="1"/>
</dbReference>
<dbReference type="Gene3D" id="2.60.40.1120">
    <property type="entry name" value="Carboxypeptidase-like, regulatory domain"/>
    <property type="match status" value="1"/>
</dbReference>
<dbReference type="InterPro" id="IPR036942">
    <property type="entry name" value="Beta-barrel_TonB_sf"/>
</dbReference>